<keyword evidence="4" id="KW-1185">Reference proteome</keyword>
<dbReference type="HOGENOM" id="CLU_2872132_0_0_1"/>
<name>I1LMT7_SOYBN</name>
<feature type="transmembrane region" description="Helical" evidence="1">
    <location>
        <begin position="20"/>
        <end position="37"/>
    </location>
</feature>
<keyword evidence="1" id="KW-0812">Transmembrane</keyword>
<dbReference type="PaxDb" id="3847-GLYMA11G35540.2"/>
<evidence type="ECO:0000313" key="2">
    <source>
        <dbReference type="EMBL" id="KRH31174.1"/>
    </source>
</evidence>
<reference evidence="2 3" key="1">
    <citation type="journal article" date="2010" name="Nature">
        <title>Genome sequence of the palaeopolyploid soybean.</title>
        <authorList>
            <person name="Schmutz J."/>
            <person name="Cannon S.B."/>
            <person name="Schlueter J."/>
            <person name="Ma J."/>
            <person name="Mitros T."/>
            <person name="Nelson W."/>
            <person name="Hyten D.L."/>
            <person name="Song Q."/>
            <person name="Thelen J.J."/>
            <person name="Cheng J."/>
            <person name="Xu D."/>
            <person name="Hellsten U."/>
            <person name="May G.D."/>
            <person name="Yu Y."/>
            <person name="Sakurai T."/>
            <person name="Umezawa T."/>
            <person name="Bhattacharyya M.K."/>
            <person name="Sandhu D."/>
            <person name="Valliyodan B."/>
            <person name="Lindquist E."/>
            <person name="Peto M."/>
            <person name="Grant D."/>
            <person name="Shu S."/>
            <person name="Goodstein D."/>
            <person name="Barry K."/>
            <person name="Futrell-Griggs M."/>
            <person name="Abernathy B."/>
            <person name="Du J."/>
            <person name="Tian Z."/>
            <person name="Zhu L."/>
            <person name="Gill N."/>
            <person name="Joshi T."/>
            <person name="Libault M."/>
            <person name="Sethuraman A."/>
            <person name="Zhang X.-C."/>
            <person name="Shinozaki K."/>
            <person name="Nguyen H.T."/>
            <person name="Wing R.A."/>
            <person name="Cregan P."/>
            <person name="Specht J."/>
            <person name="Grimwood J."/>
            <person name="Rokhsar D."/>
            <person name="Stacey G."/>
            <person name="Shoemaker R.C."/>
            <person name="Jackson S.A."/>
        </authorList>
    </citation>
    <scope>NUCLEOTIDE SEQUENCE [LARGE SCALE GENOMIC DNA]</scope>
    <source>
        <strain evidence="3">cv. Williams 82</strain>
        <tissue evidence="2">Callus</tissue>
    </source>
</reference>
<dbReference type="AlphaFoldDB" id="I1LMT7"/>
<protein>
    <submittedName>
        <fullName evidence="2 3">Uncharacterized protein</fullName>
    </submittedName>
</protein>
<dbReference type="SMR" id="I1LMT7"/>
<reference evidence="2" key="3">
    <citation type="submission" date="2018-07" db="EMBL/GenBank/DDBJ databases">
        <title>WGS assembly of Glycine max.</title>
        <authorList>
            <person name="Schmutz J."/>
            <person name="Cannon S."/>
            <person name="Schlueter J."/>
            <person name="Ma J."/>
            <person name="Mitros T."/>
            <person name="Nelson W."/>
            <person name="Hyten D."/>
            <person name="Song Q."/>
            <person name="Thelen J."/>
            <person name="Cheng J."/>
            <person name="Xu D."/>
            <person name="Hellsten U."/>
            <person name="May G."/>
            <person name="Yu Y."/>
            <person name="Sakurai T."/>
            <person name="Umezawa T."/>
            <person name="Bhattacharyya M."/>
            <person name="Sandhu D."/>
            <person name="Valliyodan B."/>
            <person name="Lindquist E."/>
            <person name="Peto M."/>
            <person name="Grant D."/>
            <person name="Shu S."/>
            <person name="Goodstein D."/>
            <person name="Barry K."/>
            <person name="Futrell-Griggs M."/>
            <person name="Abernathy B."/>
            <person name="Du J."/>
            <person name="Tian Z."/>
            <person name="Zhu L."/>
            <person name="Gill N."/>
            <person name="Joshi T."/>
            <person name="Libault M."/>
            <person name="Sethuraman A."/>
            <person name="Zhang X."/>
            <person name="Shinozaki K."/>
            <person name="Nguyen H."/>
            <person name="Wing R."/>
            <person name="Cregan P."/>
            <person name="Specht J."/>
            <person name="Grimwood J."/>
            <person name="Rokhsar D."/>
            <person name="Stacey G."/>
            <person name="Shoemaker R."/>
            <person name="Jackson S."/>
        </authorList>
    </citation>
    <scope>NUCLEOTIDE SEQUENCE</scope>
    <source>
        <tissue evidence="2">Callus</tissue>
    </source>
</reference>
<organism evidence="2">
    <name type="scientific">Glycine max</name>
    <name type="common">Soybean</name>
    <name type="synonym">Glycine hispida</name>
    <dbReference type="NCBI Taxonomy" id="3847"/>
    <lineage>
        <taxon>Eukaryota</taxon>
        <taxon>Viridiplantae</taxon>
        <taxon>Streptophyta</taxon>
        <taxon>Embryophyta</taxon>
        <taxon>Tracheophyta</taxon>
        <taxon>Spermatophyta</taxon>
        <taxon>Magnoliopsida</taxon>
        <taxon>eudicotyledons</taxon>
        <taxon>Gunneridae</taxon>
        <taxon>Pentapetalae</taxon>
        <taxon>rosids</taxon>
        <taxon>fabids</taxon>
        <taxon>Fabales</taxon>
        <taxon>Fabaceae</taxon>
        <taxon>Papilionoideae</taxon>
        <taxon>50 kb inversion clade</taxon>
        <taxon>NPAAA clade</taxon>
        <taxon>indigoferoid/millettioid clade</taxon>
        <taxon>Phaseoleae</taxon>
        <taxon>Glycine</taxon>
        <taxon>Glycine subgen. Soja</taxon>
    </lineage>
</organism>
<sequence>MGRVHLGHLKNSESGVCNHILLFLYMLTSISFNFASCRQCMRSWFDQSVASPPSERMPLLALPE</sequence>
<proteinExistence type="predicted"/>
<accession>I1LMT7</accession>
<evidence type="ECO:0000313" key="4">
    <source>
        <dbReference type="Proteomes" id="UP000008827"/>
    </source>
</evidence>
<dbReference type="InParanoid" id="I1LMT7"/>
<evidence type="ECO:0000313" key="3">
    <source>
        <dbReference type="EnsemblPlants" id="KRH31174"/>
    </source>
</evidence>
<dbReference type="EnsemblPlants" id="KRH31174">
    <property type="protein sequence ID" value="KRH31174"/>
    <property type="gene ID" value="GLYMA_11G231900"/>
</dbReference>
<dbReference type="Gramene" id="KRH31174">
    <property type="protein sequence ID" value="KRH31174"/>
    <property type="gene ID" value="GLYMA_11G231900"/>
</dbReference>
<evidence type="ECO:0000256" key="1">
    <source>
        <dbReference type="SAM" id="Phobius"/>
    </source>
</evidence>
<reference evidence="3" key="2">
    <citation type="submission" date="2018-02" db="UniProtKB">
        <authorList>
            <consortium name="EnsemblPlants"/>
        </authorList>
    </citation>
    <scope>IDENTIFICATION</scope>
    <source>
        <strain evidence="3">Williams 82</strain>
    </source>
</reference>
<keyword evidence="1" id="KW-0472">Membrane</keyword>
<dbReference type="EMBL" id="CM000844">
    <property type="protein sequence ID" value="KRH31174.1"/>
    <property type="molecule type" value="Genomic_DNA"/>
</dbReference>
<gene>
    <name evidence="2" type="ORF">GLYMA_11G231900</name>
</gene>
<dbReference type="Proteomes" id="UP000008827">
    <property type="component" value="Chromosome 11"/>
</dbReference>
<keyword evidence="1" id="KW-1133">Transmembrane helix</keyword>